<evidence type="ECO:0000313" key="1">
    <source>
        <dbReference type="EMBL" id="ORZ32870.1"/>
    </source>
</evidence>
<dbReference type="Gene3D" id="1.25.40.10">
    <property type="entry name" value="Tetratricopeptide repeat domain"/>
    <property type="match status" value="1"/>
</dbReference>
<protein>
    <recommendedName>
        <fullName evidence="3">Pentacotripeptide-repeat region of PRORP domain-containing protein</fullName>
    </recommendedName>
</protein>
<dbReference type="Proteomes" id="UP000193411">
    <property type="component" value="Unassembled WGS sequence"/>
</dbReference>
<proteinExistence type="predicted"/>
<dbReference type="EMBL" id="MCFL01000041">
    <property type="protein sequence ID" value="ORZ32870.1"/>
    <property type="molecule type" value="Genomic_DNA"/>
</dbReference>
<organism evidence="1 2">
    <name type="scientific">Catenaria anguillulae PL171</name>
    <dbReference type="NCBI Taxonomy" id="765915"/>
    <lineage>
        <taxon>Eukaryota</taxon>
        <taxon>Fungi</taxon>
        <taxon>Fungi incertae sedis</taxon>
        <taxon>Blastocladiomycota</taxon>
        <taxon>Blastocladiomycetes</taxon>
        <taxon>Blastocladiales</taxon>
        <taxon>Catenariaceae</taxon>
        <taxon>Catenaria</taxon>
    </lineage>
</organism>
<evidence type="ECO:0008006" key="3">
    <source>
        <dbReference type="Google" id="ProtNLM"/>
    </source>
</evidence>
<sequence length="190" mass="21857">MKMTTNRVFSARHRVSLPISIIVERVQFIVTNMKLHGVQLSESDFLALVDLYARARNIGAMEASFRDFALAYPDSYLSIEAANSVLSGYVGAHRVQDAARWYDSMVTKFALRPNHFTYSLLMAMYGRTGDSRRSNAFSSQPAVLFLHFLKHHRQMTRRRIPSYPTASSLLPSHGQYLYLLPCYRHIYMQL</sequence>
<dbReference type="AlphaFoldDB" id="A0A1Y2HE57"/>
<evidence type="ECO:0000313" key="2">
    <source>
        <dbReference type="Proteomes" id="UP000193411"/>
    </source>
</evidence>
<dbReference type="OrthoDB" id="5569949at2759"/>
<gene>
    <name evidence="1" type="ORF">BCR44DRAFT_1226545</name>
</gene>
<keyword evidence="2" id="KW-1185">Reference proteome</keyword>
<comment type="caution">
    <text evidence="1">The sequence shown here is derived from an EMBL/GenBank/DDBJ whole genome shotgun (WGS) entry which is preliminary data.</text>
</comment>
<reference evidence="1 2" key="1">
    <citation type="submission" date="2016-07" db="EMBL/GenBank/DDBJ databases">
        <title>Pervasive Adenine N6-methylation of Active Genes in Fungi.</title>
        <authorList>
            <consortium name="DOE Joint Genome Institute"/>
            <person name="Mondo S.J."/>
            <person name="Dannebaum R.O."/>
            <person name="Kuo R.C."/>
            <person name="Labutti K."/>
            <person name="Haridas S."/>
            <person name="Kuo A."/>
            <person name="Salamov A."/>
            <person name="Ahrendt S.R."/>
            <person name="Lipzen A."/>
            <person name="Sullivan W."/>
            <person name="Andreopoulos W.B."/>
            <person name="Clum A."/>
            <person name="Lindquist E."/>
            <person name="Daum C."/>
            <person name="Ramamoorthy G.K."/>
            <person name="Gryganskyi A."/>
            <person name="Culley D."/>
            <person name="Magnuson J.K."/>
            <person name="James T.Y."/>
            <person name="O'Malley M.A."/>
            <person name="Stajich J.E."/>
            <person name="Spatafora J.W."/>
            <person name="Visel A."/>
            <person name="Grigoriev I.V."/>
        </authorList>
    </citation>
    <scope>NUCLEOTIDE SEQUENCE [LARGE SCALE GENOMIC DNA]</scope>
    <source>
        <strain evidence="1 2">PL171</strain>
    </source>
</reference>
<name>A0A1Y2HE57_9FUNG</name>
<dbReference type="InterPro" id="IPR011990">
    <property type="entry name" value="TPR-like_helical_dom_sf"/>
</dbReference>
<accession>A0A1Y2HE57</accession>